<dbReference type="InterPro" id="IPR003961">
    <property type="entry name" value="FN3_dom"/>
</dbReference>
<evidence type="ECO:0000313" key="4">
    <source>
        <dbReference type="Proteomes" id="UP000694844"/>
    </source>
</evidence>
<dbReference type="Pfam" id="PF00041">
    <property type="entry name" value="fn3"/>
    <property type="match status" value="1"/>
</dbReference>
<dbReference type="KEGG" id="cvn:111111882"/>
<gene>
    <name evidence="5 6" type="primary">LOC111111882</name>
</gene>
<sequence length="439" mass="49213">MSTHESEMLSSTPSLTIPFNVQVESSTTSSIQLTWGRLPSLTPQPGAVLAFQVHYQKEASTYIQYGPRLPASSNEFNIKNLVADTFYKICLVIYQNNTVTPDRECVDASTSNWRIPVSISIGSSIGAVLALFLIMLIVVAVARCPFAIRWHHNQKMTGRKYDSMSSHFHYDFSDTVTHERDEDYISDHSENGVYKEPCNLSPSYRHPDYRLTGSQLCNGHHHHHHHPHHQVTFSPNPPTRCTGARPKIAKHCQQPSYLGKKHIVTHSSTESETEPMTLERPDQKTYPIGRSCEHAHVCFSDDNYNLQSDVDFPHSQECCSRNQNNDFITVVDPQGYEASGGMIVLHEASSLNQVDVSSTDSGYKDTLHRAQSESDEENALFSATKQCLGPSMDDKDDSLLSRNVIPDEFEMTDLSDKKRSIKISPSPGLDQAEILSEVT</sequence>
<evidence type="ECO:0000313" key="5">
    <source>
        <dbReference type="RefSeq" id="XP_022304774.1"/>
    </source>
</evidence>
<reference evidence="5 6" key="1">
    <citation type="submission" date="2025-04" db="UniProtKB">
        <authorList>
            <consortium name="RefSeq"/>
        </authorList>
    </citation>
    <scope>IDENTIFICATION</scope>
    <source>
        <tissue evidence="5 6">Whole sample</tissue>
    </source>
</reference>
<evidence type="ECO:0000256" key="2">
    <source>
        <dbReference type="SAM" id="Phobius"/>
    </source>
</evidence>
<dbReference type="AlphaFoldDB" id="A0A8B8BN65"/>
<evidence type="ECO:0000313" key="6">
    <source>
        <dbReference type="RefSeq" id="XP_022304775.1"/>
    </source>
</evidence>
<keyword evidence="2" id="KW-0472">Membrane</keyword>
<dbReference type="GeneID" id="111111882"/>
<keyword evidence="2" id="KW-0812">Transmembrane</keyword>
<dbReference type="SUPFAM" id="SSF49265">
    <property type="entry name" value="Fibronectin type III"/>
    <property type="match status" value="1"/>
</dbReference>
<dbReference type="OrthoDB" id="6121520at2759"/>
<dbReference type="Gene3D" id="2.60.40.10">
    <property type="entry name" value="Immunoglobulins"/>
    <property type="match status" value="1"/>
</dbReference>
<name>A0A8B8BN65_CRAVI</name>
<dbReference type="CDD" id="cd00063">
    <property type="entry name" value="FN3"/>
    <property type="match status" value="1"/>
</dbReference>
<organism evidence="4 6">
    <name type="scientific">Crassostrea virginica</name>
    <name type="common">Eastern oyster</name>
    <dbReference type="NCBI Taxonomy" id="6565"/>
    <lineage>
        <taxon>Eukaryota</taxon>
        <taxon>Metazoa</taxon>
        <taxon>Spiralia</taxon>
        <taxon>Lophotrochozoa</taxon>
        <taxon>Mollusca</taxon>
        <taxon>Bivalvia</taxon>
        <taxon>Autobranchia</taxon>
        <taxon>Pteriomorphia</taxon>
        <taxon>Ostreida</taxon>
        <taxon>Ostreoidea</taxon>
        <taxon>Ostreidae</taxon>
        <taxon>Crassostrea</taxon>
    </lineage>
</organism>
<keyword evidence="4" id="KW-1185">Reference proteome</keyword>
<dbReference type="Proteomes" id="UP000694844">
    <property type="component" value="Chromosome 9"/>
</dbReference>
<feature type="region of interest" description="Disordered" evidence="1">
    <location>
        <begin position="220"/>
        <end position="239"/>
    </location>
</feature>
<dbReference type="InterPro" id="IPR036116">
    <property type="entry name" value="FN3_sf"/>
</dbReference>
<accession>A0A8B8BN65</accession>
<keyword evidence="2" id="KW-1133">Transmembrane helix</keyword>
<dbReference type="InterPro" id="IPR013783">
    <property type="entry name" value="Ig-like_fold"/>
</dbReference>
<evidence type="ECO:0000259" key="3">
    <source>
        <dbReference type="PROSITE" id="PS50853"/>
    </source>
</evidence>
<evidence type="ECO:0000256" key="1">
    <source>
        <dbReference type="SAM" id="MobiDB-lite"/>
    </source>
</evidence>
<proteinExistence type="predicted"/>
<feature type="compositionally biased region" description="Basic residues" evidence="1">
    <location>
        <begin position="220"/>
        <end position="229"/>
    </location>
</feature>
<feature type="region of interest" description="Disordered" evidence="1">
    <location>
        <begin position="420"/>
        <end position="439"/>
    </location>
</feature>
<dbReference type="RefSeq" id="XP_022304774.1">
    <property type="nucleotide sequence ID" value="XM_022449066.1"/>
</dbReference>
<feature type="transmembrane region" description="Helical" evidence="2">
    <location>
        <begin position="125"/>
        <end position="146"/>
    </location>
</feature>
<dbReference type="PROSITE" id="PS50853">
    <property type="entry name" value="FN3"/>
    <property type="match status" value="1"/>
</dbReference>
<dbReference type="RefSeq" id="XP_022304775.1">
    <property type="nucleotide sequence ID" value="XM_022449067.1"/>
</dbReference>
<protein>
    <submittedName>
        <fullName evidence="5 6">Uncharacterized protein LOC111111882</fullName>
    </submittedName>
</protein>
<feature type="domain" description="Fibronectin type-III" evidence="3">
    <location>
        <begin position="17"/>
        <end position="113"/>
    </location>
</feature>